<evidence type="ECO:0000313" key="2">
    <source>
        <dbReference type="EMBL" id="MBL7629746.1"/>
    </source>
</evidence>
<gene>
    <name evidence="2" type="ORF">I7412_21740</name>
</gene>
<reference evidence="2" key="1">
    <citation type="submission" date="2020-12" db="EMBL/GenBank/DDBJ databases">
        <title>Genomic characterization of non-nitrogen-fixing Frankia strains.</title>
        <authorList>
            <person name="Carlos-Shanley C."/>
            <person name="Guerra T."/>
            <person name="Hahn D."/>
        </authorList>
    </citation>
    <scope>NUCLEOTIDE SEQUENCE</scope>
    <source>
        <strain evidence="2">CN6</strain>
    </source>
</reference>
<dbReference type="EMBL" id="JAEACQ010000236">
    <property type="protein sequence ID" value="MBL7629746.1"/>
    <property type="molecule type" value="Genomic_DNA"/>
</dbReference>
<feature type="region of interest" description="Disordered" evidence="1">
    <location>
        <begin position="1"/>
        <end position="46"/>
    </location>
</feature>
<protein>
    <submittedName>
        <fullName evidence="2">Uncharacterized protein</fullName>
    </submittedName>
</protein>
<evidence type="ECO:0000256" key="1">
    <source>
        <dbReference type="SAM" id="MobiDB-lite"/>
    </source>
</evidence>
<dbReference type="AlphaFoldDB" id="A0A937UT89"/>
<feature type="compositionally biased region" description="Basic and acidic residues" evidence="1">
    <location>
        <begin position="21"/>
        <end position="45"/>
    </location>
</feature>
<dbReference type="RefSeq" id="WP_203001382.1">
    <property type="nucleotide sequence ID" value="NZ_JADWYU010000138.1"/>
</dbReference>
<evidence type="ECO:0000313" key="3">
    <source>
        <dbReference type="Proteomes" id="UP000604475"/>
    </source>
</evidence>
<proteinExistence type="predicted"/>
<keyword evidence="3" id="KW-1185">Reference proteome</keyword>
<dbReference type="Proteomes" id="UP000604475">
    <property type="component" value="Unassembled WGS sequence"/>
</dbReference>
<accession>A0A937UT89</accession>
<comment type="caution">
    <text evidence="2">The sequence shown here is derived from an EMBL/GenBank/DDBJ whole genome shotgun (WGS) entry which is preliminary data.</text>
</comment>
<feature type="compositionally biased region" description="Acidic residues" evidence="1">
    <location>
        <begin position="1"/>
        <end position="14"/>
    </location>
</feature>
<name>A0A937UT89_9ACTN</name>
<organism evidence="2 3">
    <name type="scientific">Frankia nepalensis</name>
    <dbReference type="NCBI Taxonomy" id="1836974"/>
    <lineage>
        <taxon>Bacteria</taxon>
        <taxon>Bacillati</taxon>
        <taxon>Actinomycetota</taxon>
        <taxon>Actinomycetes</taxon>
        <taxon>Frankiales</taxon>
        <taxon>Frankiaceae</taxon>
        <taxon>Frankia</taxon>
    </lineage>
</organism>
<sequence length="92" mass="10003">MTGQECETEPDEVEVVGIDTEGGKQETRGGNDSKHDQALPVDHPKKPYSATWGRAIDRPVAGVPLVGVHWIRAAADPRAPGDLRDSERWSTT</sequence>